<dbReference type="InterPro" id="IPR012340">
    <property type="entry name" value="NA-bd_OB-fold"/>
</dbReference>
<evidence type="ECO:0000256" key="11">
    <source>
        <dbReference type="PROSITE-ProRule" id="PRU01203"/>
    </source>
</evidence>
<keyword evidence="1 9" id="KW-0806">Transcription termination</keyword>
<dbReference type="CDD" id="cd04459">
    <property type="entry name" value="Rho_CSD"/>
    <property type="match status" value="1"/>
</dbReference>
<feature type="compositionally biased region" description="Low complexity" evidence="12">
    <location>
        <begin position="172"/>
        <end position="188"/>
    </location>
</feature>
<accession>A0ABZ2R7T2</accession>
<feature type="region of interest" description="Disordered" evidence="12">
    <location>
        <begin position="65"/>
        <end position="339"/>
    </location>
</feature>
<protein>
    <recommendedName>
        <fullName evidence="9 10">Transcription termination factor Rho</fullName>
        <ecNumber evidence="9 10">3.6.4.-</ecNumber>
    </recommendedName>
    <alternativeName>
        <fullName evidence="9">ATP-dependent helicase Rho</fullName>
    </alternativeName>
</protein>
<evidence type="ECO:0000256" key="3">
    <source>
        <dbReference type="ARBA" id="ARBA00022801"/>
    </source>
</evidence>
<comment type="similarity">
    <text evidence="9 11">Belongs to the Rho family.</text>
</comment>
<evidence type="ECO:0000256" key="6">
    <source>
        <dbReference type="ARBA" id="ARBA00022884"/>
    </source>
</evidence>
<dbReference type="SMART" id="SM00357">
    <property type="entry name" value="CSP"/>
    <property type="match status" value="1"/>
</dbReference>
<dbReference type="InterPro" id="IPR011129">
    <property type="entry name" value="CSD"/>
</dbReference>
<feature type="binding site" evidence="9">
    <location>
        <position position="513"/>
    </location>
    <ligand>
        <name>ATP</name>
        <dbReference type="ChEBI" id="CHEBI:30616"/>
    </ligand>
</feature>
<dbReference type="SUPFAM" id="SSF52540">
    <property type="entry name" value="P-loop containing nucleoside triphosphate hydrolases"/>
    <property type="match status" value="1"/>
</dbReference>
<dbReference type="InterPro" id="IPR000194">
    <property type="entry name" value="ATPase_F1/V1/A1_a/bsu_nucl-bd"/>
</dbReference>
<feature type="compositionally biased region" description="Low complexity" evidence="12">
    <location>
        <begin position="120"/>
        <end position="155"/>
    </location>
</feature>
<keyword evidence="7 9" id="KW-0805">Transcription regulation</keyword>
<keyword evidence="3 9" id="KW-0378">Hydrolase</keyword>
<evidence type="ECO:0000256" key="12">
    <source>
        <dbReference type="SAM" id="MobiDB-lite"/>
    </source>
</evidence>
<evidence type="ECO:0000256" key="2">
    <source>
        <dbReference type="ARBA" id="ARBA00022741"/>
    </source>
</evidence>
<evidence type="ECO:0000256" key="10">
    <source>
        <dbReference type="NCBIfam" id="TIGR00767"/>
    </source>
</evidence>
<feature type="binding site" evidence="9">
    <location>
        <begin position="470"/>
        <end position="475"/>
    </location>
    <ligand>
        <name>ATP</name>
        <dbReference type="ChEBI" id="CHEBI:30616"/>
    </ligand>
</feature>
<evidence type="ECO:0000256" key="1">
    <source>
        <dbReference type="ARBA" id="ARBA00022472"/>
    </source>
</evidence>
<gene>
    <name evidence="9 14" type="primary">rho</name>
    <name evidence="14" type="ORF">WHH00_06685</name>
</gene>
<dbReference type="SMART" id="SM00959">
    <property type="entry name" value="Rho_N"/>
    <property type="match status" value="1"/>
</dbReference>
<dbReference type="PROSITE" id="PS51856">
    <property type="entry name" value="RHO_RNA_BD"/>
    <property type="match status" value="1"/>
</dbReference>
<dbReference type="EMBL" id="CP148033">
    <property type="protein sequence ID" value="WXK94484.1"/>
    <property type="molecule type" value="Genomic_DNA"/>
</dbReference>
<evidence type="ECO:0000256" key="5">
    <source>
        <dbReference type="ARBA" id="ARBA00022840"/>
    </source>
</evidence>
<reference evidence="14 15" key="1">
    <citation type="submission" date="2024-03" db="EMBL/GenBank/DDBJ databases">
        <title>Rhodococcus navarretei sp. nov. and Pseudarthrobacter quantumdoti sp. nov., two new species with the ability to biosynthesize Quantum Dots isolated from soil samples at Union Glacier, Antarctica.</title>
        <authorList>
            <person name="Vargas M."/>
        </authorList>
    </citation>
    <scope>NUCLEOTIDE SEQUENCE [LARGE SCALE GENOMIC DNA]</scope>
    <source>
        <strain evidence="14 15">RC-2-3</strain>
    </source>
</reference>
<dbReference type="NCBIfam" id="NF006886">
    <property type="entry name" value="PRK09376.1"/>
    <property type="match status" value="1"/>
</dbReference>
<evidence type="ECO:0000256" key="4">
    <source>
        <dbReference type="ARBA" id="ARBA00022806"/>
    </source>
</evidence>
<dbReference type="PANTHER" id="PTHR46425:SF1">
    <property type="entry name" value="TRANSCRIPTION TERMINATION FACTOR RHO"/>
    <property type="match status" value="1"/>
</dbReference>
<evidence type="ECO:0000259" key="13">
    <source>
        <dbReference type="PROSITE" id="PS51856"/>
    </source>
</evidence>
<comment type="caution">
    <text evidence="9">Lacks conserved residue(s) required for the propagation of feature annotation.</text>
</comment>
<evidence type="ECO:0000313" key="15">
    <source>
        <dbReference type="Proteomes" id="UP001623384"/>
    </source>
</evidence>
<feature type="compositionally biased region" description="Basic and acidic residues" evidence="12">
    <location>
        <begin position="221"/>
        <end position="281"/>
    </location>
</feature>
<evidence type="ECO:0000256" key="9">
    <source>
        <dbReference type="HAMAP-Rule" id="MF_01884"/>
    </source>
</evidence>
<dbReference type="InterPro" id="IPR011113">
    <property type="entry name" value="Rho_RNA-bd"/>
</dbReference>
<feature type="compositionally biased region" description="Basic and acidic residues" evidence="12">
    <location>
        <begin position="297"/>
        <end position="324"/>
    </location>
</feature>
<keyword evidence="4 9" id="KW-0347">Helicase</keyword>
<dbReference type="InterPro" id="IPR004665">
    <property type="entry name" value="Term_rho"/>
</dbReference>
<dbReference type="SUPFAM" id="SSF50249">
    <property type="entry name" value="Nucleic acid-binding proteins"/>
    <property type="match status" value="1"/>
</dbReference>
<sequence length="730" mass="78754">MTETTELSPAVELSSSAAESPAAPAKSSGLAGLKLAQLQALASQLGISGGSRMRKGDLVSAISAHRAGTPLTKAPARATEKAVEAPAVSTAVTSPAAAEATEAPAEGTRARRGRSRRAVSDGVVAPAAAEPAAAETSSAASVEAPAAEAAEAPEGATERRQPRTRNRRRGEAAAAPQAAEAAEAPAEQADADQRVSEQRTSEQRSSEQRTEAPAEAGEAGQRTDRREAGRTRGRDNSGRDNAGRDNASRDSADGGRDNTGSREAGQRDGARRDDNRDTRDGDDSDGGSRRNRRNRRDRNDRNDRSGGQDRDNNSRNDRFRDRNDRRRGRSQGPDVDDVEVTEDDVLLPVAGILDVLENYAFIRTSGYLPGPNDVYVSLAQVKKYNLRKGDAVVGAIRAPREGEDRSQQSARQKFNALVRVTSVNGKTAEELKDRVEFAKLVPLYPSERLRLETDPKKIGPRVIDLVAPIGKGQRGLIVSPPKAGKTLILQSIANAITTNNPEVHLMMVLVDERPEEVTDMQRTVKGEVIASTFDRPADDHTTVAELSIERAKRLVEMGMDVVVLLDSMTRLGRAYNLAAPASGRILSGGVDSAALYPPKRFFGAARNIENGGSLTILATALVETGSKMDEVIFEEFKGTGNMELRLSRQLADKRIFPAVDVNASGTRREENLLSPEEVKIMWKLRRVLSGLETQQSLELLTNKIRETQSNVEFLMQVQKTTLGAKSDNDK</sequence>
<evidence type="ECO:0000313" key="14">
    <source>
        <dbReference type="EMBL" id="WXK94484.1"/>
    </source>
</evidence>
<dbReference type="Pfam" id="PF07498">
    <property type="entry name" value="Rho_N"/>
    <property type="match status" value="1"/>
</dbReference>
<evidence type="ECO:0000256" key="7">
    <source>
        <dbReference type="ARBA" id="ARBA00023015"/>
    </source>
</evidence>
<dbReference type="NCBIfam" id="TIGR00767">
    <property type="entry name" value="rho"/>
    <property type="match status" value="1"/>
</dbReference>
<dbReference type="HAMAP" id="MF_01884">
    <property type="entry name" value="Rho"/>
    <property type="match status" value="1"/>
</dbReference>
<comment type="subunit">
    <text evidence="9">Homohexamer. The homohexamer assembles into an open ring structure.</text>
</comment>
<dbReference type="Gene3D" id="3.40.50.300">
    <property type="entry name" value="P-loop containing nucleotide triphosphate hydrolases"/>
    <property type="match status" value="1"/>
</dbReference>
<organism evidence="14 15">
    <name type="scientific">Pseudarthrobacter quantipunctorum</name>
    <dbReference type="NCBI Taxonomy" id="3128980"/>
    <lineage>
        <taxon>Bacteria</taxon>
        <taxon>Bacillati</taxon>
        <taxon>Actinomycetota</taxon>
        <taxon>Actinomycetes</taxon>
        <taxon>Micrococcales</taxon>
        <taxon>Micrococcaceae</taxon>
        <taxon>Pseudarthrobacter</taxon>
    </lineage>
</organism>
<feature type="domain" description="Rho RNA-BD" evidence="13">
    <location>
        <begin position="346"/>
        <end position="427"/>
    </location>
</feature>
<dbReference type="InterPro" id="IPR041703">
    <property type="entry name" value="Rho_factor_ATP-bd"/>
</dbReference>
<dbReference type="EC" id="3.6.4.-" evidence="9 10"/>
<feature type="binding site" evidence="9">
    <location>
        <begin position="482"/>
        <end position="487"/>
    </location>
    <ligand>
        <name>ATP</name>
        <dbReference type="ChEBI" id="CHEBI:30616"/>
    </ligand>
</feature>
<feature type="compositionally biased region" description="Low complexity" evidence="12">
    <location>
        <begin position="85"/>
        <end position="107"/>
    </location>
</feature>
<keyword evidence="15" id="KW-1185">Reference proteome</keyword>
<name>A0ABZ2R7T2_9MICC</name>
<dbReference type="InterPro" id="IPR027417">
    <property type="entry name" value="P-loop_NTPase"/>
</dbReference>
<dbReference type="InterPro" id="IPR011112">
    <property type="entry name" value="Rho-like_N"/>
</dbReference>
<keyword evidence="5 9" id="KW-0067">ATP-binding</keyword>
<keyword evidence="2 9" id="KW-0547">Nucleotide-binding</keyword>
<keyword evidence="8 9" id="KW-0804">Transcription</keyword>
<dbReference type="SMART" id="SM00382">
    <property type="entry name" value="AAA"/>
    <property type="match status" value="1"/>
</dbReference>
<dbReference type="Pfam" id="PF07497">
    <property type="entry name" value="Rho_RNA_bind"/>
    <property type="match status" value="1"/>
</dbReference>
<dbReference type="Gene3D" id="2.40.50.140">
    <property type="entry name" value="Nucleic acid-binding proteins"/>
    <property type="match status" value="1"/>
</dbReference>
<dbReference type="CDD" id="cd01128">
    <property type="entry name" value="rho_factor_C"/>
    <property type="match status" value="1"/>
</dbReference>
<dbReference type="InterPro" id="IPR003593">
    <property type="entry name" value="AAA+_ATPase"/>
</dbReference>
<feature type="region of interest" description="Disordered" evidence="12">
    <location>
        <begin position="1"/>
        <end position="29"/>
    </location>
</feature>
<evidence type="ECO:0000256" key="8">
    <source>
        <dbReference type="ARBA" id="ARBA00023163"/>
    </source>
</evidence>
<proteinExistence type="inferred from homology"/>
<dbReference type="PANTHER" id="PTHR46425">
    <property type="entry name" value="TRANSCRIPTION TERMINATION FACTOR RHO"/>
    <property type="match status" value="1"/>
</dbReference>
<dbReference type="RefSeq" id="WP_406637540.1">
    <property type="nucleotide sequence ID" value="NZ_CP148033.1"/>
</dbReference>
<keyword evidence="6 9" id="KW-0694">RNA-binding</keyword>
<dbReference type="Pfam" id="PF00006">
    <property type="entry name" value="ATP-synt_ab"/>
    <property type="match status" value="1"/>
</dbReference>
<comment type="function">
    <text evidence="9">Facilitates transcription termination by a mechanism that involves Rho binding to the nascent RNA, activation of Rho's RNA-dependent ATPase activity, and release of the mRNA from the DNA template.</text>
</comment>
<feature type="compositionally biased region" description="Basic and acidic residues" evidence="12">
    <location>
        <begin position="191"/>
        <end position="212"/>
    </location>
</feature>
<dbReference type="Proteomes" id="UP001623384">
    <property type="component" value="Chromosome"/>
</dbReference>